<proteinExistence type="predicted"/>
<evidence type="ECO:0000313" key="1">
    <source>
        <dbReference type="EMBL" id="SVA96900.1"/>
    </source>
</evidence>
<dbReference type="EMBL" id="UINC01024033">
    <property type="protein sequence ID" value="SVA96900.1"/>
    <property type="molecule type" value="Genomic_DNA"/>
</dbReference>
<gene>
    <name evidence="1" type="ORF">METZ01_LOCUS149754</name>
</gene>
<dbReference type="AlphaFoldDB" id="A0A382A5U6"/>
<dbReference type="InterPro" id="IPR019734">
    <property type="entry name" value="TPR_rpt"/>
</dbReference>
<dbReference type="PROSITE" id="PS50005">
    <property type="entry name" value="TPR"/>
    <property type="match status" value="1"/>
</dbReference>
<dbReference type="Pfam" id="PF14559">
    <property type="entry name" value="TPR_19"/>
    <property type="match status" value="1"/>
</dbReference>
<accession>A0A382A5U6</accession>
<name>A0A382A5U6_9ZZZZ</name>
<sequence>MKTKQLTFLLSLTALFYFLLALPSAIFSESRTGYDGAGNYIPDIVIDEKESRKLVTNRLEGKRQEFIEKIKNNPTNYLYYYYLGDVYLEMKRPAEAIVSFEGVIKLNPRNGKAHYQLAKAYDQINDVSRAIRHVAIASQIFKDNLDLHWQTKVNVFLLQLREQE</sequence>
<organism evidence="1">
    <name type="scientific">marine metagenome</name>
    <dbReference type="NCBI Taxonomy" id="408172"/>
    <lineage>
        <taxon>unclassified sequences</taxon>
        <taxon>metagenomes</taxon>
        <taxon>ecological metagenomes</taxon>
    </lineage>
</organism>
<dbReference type="SMART" id="SM00028">
    <property type="entry name" value="TPR"/>
    <property type="match status" value="2"/>
</dbReference>
<dbReference type="InterPro" id="IPR011990">
    <property type="entry name" value="TPR-like_helical_dom_sf"/>
</dbReference>
<protein>
    <submittedName>
        <fullName evidence="1">Uncharacterized protein</fullName>
    </submittedName>
</protein>
<dbReference type="Gene3D" id="1.25.40.10">
    <property type="entry name" value="Tetratricopeptide repeat domain"/>
    <property type="match status" value="1"/>
</dbReference>
<dbReference type="SUPFAM" id="SSF48452">
    <property type="entry name" value="TPR-like"/>
    <property type="match status" value="1"/>
</dbReference>
<reference evidence="1" key="1">
    <citation type="submission" date="2018-05" db="EMBL/GenBank/DDBJ databases">
        <authorList>
            <person name="Lanie J.A."/>
            <person name="Ng W.-L."/>
            <person name="Kazmierczak K.M."/>
            <person name="Andrzejewski T.M."/>
            <person name="Davidsen T.M."/>
            <person name="Wayne K.J."/>
            <person name="Tettelin H."/>
            <person name="Glass J.I."/>
            <person name="Rusch D."/>
            <person name="Podicherti R."/>
            <person name="Tsui H.-C.T."/>
            <person name="Winkler M.E."/>
        </authorList>
    </citation>
    <scope>NUCLEOTIDE SEQUENCE</scope>
</reference>